<dbReference type="AlphaFoldDB" id="B6H1C8"/>
<dbReference type="HOGENOM" id="CLU_1806839_0_0_1"/>
<feature type="region of interest" description="Disordered" evidence="1">
    <location>
        <begin position="1"/>
        <end position="23"/>
    </location>
</feature>
<gene>
    <name evidence="2" type="ORF">Pc13g02080</name>
    <name evidence="2" type="ORF">PCH_Pc13g02080</name>
</gene>
<organism evidence="2 3">
    <name type="scientific">Penicillium rubens (strain ATCC 28089 / DSM 1075 / NRRL 1951 / Wisconsin 54-1255)</name>
    <name type="common">Penicillium chrysogenum</name>
    <dbReference type="NCBI Taxonomy" id="500485"/>
    <lineage>
        <taxon>Eukaryota</taxon>
        <taxon>Fungi</taxon>
        <taxon>Dikarya</taxon>
        <taxon>Ascomycota</taxon>
        <taxon>Pezizomycotina</taxon>
        <taxon>Eurotiomycetes</taxon>
        <taxon>Eurotiomycetidae</taxon>
        <taxon>Eurotiales</taxon>
        <taxon>Aspergillaceae</taxon>
        <taxon>Penicillium</taxon>
        <taxon>Penicillium chrysogenum species complex</taxon>
    </lineage>
</organism>
<accession>B6H1C8</accession>
<evidence type="ECO:0000313" key="2">
    <source>
        <dbReference type="EMBL" id="CAP91277.1"/>
    </source>
</evidence>
<sequence length="143" mass="15800">MPSTTPKDLTMQTRDFHLPPARAPPSLQPLHHLSQRLLPNPSDLIVHGAISAFNNEALLSPSPKQTWLQTGEDANSLIARSIKGPGESAEIVFLVTKNGTWMQYNPNYAGNVSHALRIVAMTAFQEQRRLSTCSVSATRNSWR</sequence>
<protein>
    <submittedName>
        <fullName evidence="2">Uncharacterized protein</fullName>
    </submittedName>
</protein>
<dbReference type="EMBL" id="AM920428">
    <property type="protein sequence ID" value="CAP91277.1"/>
    <property type="molecule type" value="Genomic_DNA"/>
</dbReference>
<dbReference type="Proteomes" id="UP000000724">
    <property type="component" value="Contig Pc00c13"/>
</dbReference>
<dbReference type="VEuPathDB" id="FungiDB:PCH_Pc13g02080"/>
<feature type="compositionally biased region" description="Polar residues" evidence="1">
    <location>
        <begin position="1"/>
        <end position="13"/>
    </location>
</feature>
<proteinExistence type="predicted"/>
<evidence type="ECO:0000313" key="3">
    <source>
        <dbReference type="Proteomes" id="UP000000724"/>
    </source>
</evidence>
<evidence type="ECO:0000256" key="1">
    <source>
        <dbReference type="SAM" id="MobiDB-lite"/>
    </source>
</evidence>
<keyword evidence="3" id="KW-1185">Reference proteome</keyword>
<dbReference type="OrthoDB" id="5978656at2759"/>
<reference evidence="2 3" key="1">
    <citation type="journal article" date="2008" name="Nat. Biotechnol.">
        <title>Genome sequencing and analysis of the filamentous fungus Penicillium chrysogenum.</title>
        <authorList>
            <person name="van den Berg M.A."/>
            <person name="Albang R."/>
            <person name="Albermann K."/>
            <person name="Badger J.H."/>
            <person name="Daran J.-M."/>
            <person name="Driessen A.J.M."/>
            <person name="Garcia-Estrada C."/>
            <person name="Fedorova N.D."/>
            <person name="Harris D.M."/>
            <person name="Heijne W.H.M."/>
            <person name="Joardar V.S."/>
            <person name="Kiel J.A.K.W."/>
            <person name="Kovalchuk A."/>
            <person name="Martin J.F."/>
            <person name="Nierman W.C."/>
            <person name="Nijland J.G."/>
            <person name="Pronk J.T."/>
            <person name="Roubos J.A."/>
            <person name="van der Klei I.J."/>
            <person name="van Peij N.N.M.E."/>
            <person name="Veenhuis M."/>
            <person name="von Doehren H."/>
            <person name="Wagner C."/>
            <person name="Wortman J.R."/>
            <person name="Bovenberg R.A.L."/>
        </authorList>
    </citation>
    <scope>NUCLEOTIDE SEQUENCE [LARGE SCALE GENOMIC DNA]</scope>
    <source>
        <strain evidence="3">ATCC 28089 / DSM 1075 / NRRL 1951 / Wisconsin 54-1255</strain>
    </source>
</reference>
<name>B6H1C8_PENRW</name>